<evidence type="ECO:0000256" key="14">
    <source>
        <dbReference type="SAM" id="MobiDB-lite"/>
    </source>
</evidence>
<evidence type="ECO:0000256" key="9">
    <source>
        <dbReference type="ARBA" id="ARBA00045547"/>
    </source>
</evidence>
<organism evidence="16 17">
    <name type="scientific">Tetraodon nigroviridis</name>
    <name type="common">Spotted green pufferfish</name>
    <name type="synonym">Chelonodon nigroviridis</name>
    <dbReference type="NCBI Taxonomy" id="99883"/>
    <lineage>
        <taxon>Eukaryota</taxon>
        <taxon>Metazoa</taxon>
        <taxon>Chordata</taxon>
        <taxon>Craniata</taxon>
        <taxon>Vertebrata</taxon>
        <taxon>Euteleostomi</taxon>
        <taxon>Actinopterygii</taxon>
        <taxon>Neopterygii</taxon>
        <taxon>Teleostei</taxon>
        <taxon>Neoteleostei</taxon>
        <taxon>Acanthomorphata</taxon>
        <taxon>Eupercaria</taxon>
        <taxon>Tetraodontiformes</taxon>
        <taxon>Tetradontoidea</taxon>
        <taxon>Tetraodontidae</taxon>
        <taxon>Tetraodon</taxon>
    </lineage>
</organism>
<dbReference type="OMA" id="YPICQNK"/>
<dbReference type="EC" id="3.1.3.16" evidence="13"/>
<dbReference type="Ensembl" id="ENSTNIT00000009940.1">
    <property type="protein sequence ID" value="ENSTNIP00000009763.1"/>
    <property type="gene ID" value="ENSTNIG00000006965.1"/>
</dbReference>
<dbReference type="GO" id="GO:0005634">
    <property type="term" value="C:nucleus"/>
    <property type="evidence" value="ECO:0007669"/>
    <property type="project" value="UniProtKB-SubCell"/>
</dbReference>
<dbReference type="PROSITE" id="PS51479">
    <property type="entry name" value="ZF_RTR1"/>
    <property type="match status" value="1"/>
</dbReference>
<evidence type="ECO:0000256" key="7">
    <source>
        <dbReference type="ARBA" id="ARBA00022912"/>
    </source>
</evidence>
<comment type="similarity">
    <text evidence="2 12 13">Belongs to the RPAP2 family.</text>
</comment>
<dbReference type="PANTHER" id="PTHR14732:SF0">
    <property type="entry name" value="RNA POLYMERASE II SUBUNIT B1 CTD PHOSPHATASE RPAP2-RELATED"/>
    <property type="match status" value="1"/>
</dbReference>
<feature type="domain" description="RTR1-type" evidence="15">
    <location>
        <begin position="38"/>
        <end position="121"/>
    </location>
</feature>
<dbReference type="Pfam" id="PF04181">
    <property type="entry name" value="RPAP2_Rtr1"/>
    <property type="match status" value="1"/>
</dbReference>
<dbReference type="Proteomes" id="UP000007303">
    <property type="component" value="Unassembled WGS sequence"/>
</dbReference>
<dbReference type="InParanoid" id="H3CND2"/>
<evidence type="ECO:0000313" key="16">
    <source>
        <dbReference type="Ensembl" id="ENSTNIP00000009763.1"/>
    </source>
</evidence>
<evidence type="ECO:0000256" key="6">
    <source>
        <dbReference type="ARBA" id="ARBA00022833"/>
    </source>
</evidence>
<evidence type="ECO:0000256" key="10">
    <source>
        <dbReference type="ARBA" id="ARBA00047761"/>
    </source>
</evidence>
<evidence type="ECO:0000256" key="4">
    <source>
        <dbReference type="ARBA" id="ARBA00022771"/>
    </source>
</evidence>
<dbReference type="GO" id="GO:0008420">
    <property type="term" value="F:RNA polymerase II CTD heptapeptide repeat phosphatase activity"/>
    <property type="evidence" value="ECO:0007669"/>
    <property type="project" value="UniProtKB-UniRule"/>
</dbReference>
<dbReference type="GO" id="GO:0005737">
    <property type="term" value="C:cytoplasm"/>
    <property type="evidence" value="ECO:0007669"/>
    <property type="project" value="TreeGrafter"/>
</dbReference>
<evidence type="ECO:0000313" key="17">
    <source>
        <dbReference type="Proteomes" id="UP000007303"/>
    </source>
</evidence>
<comment type="function">
    <text evidence="9">Protein phosphatase that displays CTD phosphatase activity and regulates transcription of snRNA genes. Recognizes and binds phosphorylated 'Ser-7' of the C-terminal heptapeptide repeat domain (CTD) of the largest RNA polymerase II subunit POLR2A, and mediates dephosphorylation of 'Ser-5' of the CTD, thereby promoting transcription of snRNA genes. Downstream of EIF2AK3/PERK, dephosphorylates ERN1, a sensor for the endoplasmic reticulum unfolded protein response (UPR), to abort failed ER-stress adaptation and trigger apoptosis.</text>
</comment>
<feature type="compositionally biased region" description="Acidic residues" evidence="14">
    <location>
        <begin position="331"/>
        <end position="350"/>
    </location>
</feature>
<evidence type="ECO:0000256" key="3">
    <source>
        <dbReference type="ARBA" id="ARBA00022723"/>
    </source>
</evidence>
<dbReference type="InterPro" id="IPR038534">
    <property type="entry name" value="Rtr1/RPAP2_sf"/>
</dbReference>
<dbReference type="GO" id="GO:0008270">
    <property type="term" value="F:zinc ion binding"/>
    <property type="evidence" value="ECO:0007669"/>
    <property type="project" value="UniProtKB-KW"/>
</dbReference>
<keyword evidence="5 13" id="KW-0378">Hydrolase</keyword>
<keyword evidence="3 13" id="KW-0479">Metal-binding</keyword>
<reference evidence="16" key="2">
    <citation type="submission" date="2025-08" db="UniProtKB">
        <authorList>
            <consortium name="Ensembl"/>
        </authorList>
    </citation>
    <scope>IDENTIFICATION</scope>
</reference>
<evidence type="ECO:0000256" key="12">
    <source>
        <dbReference type="PROSITE-ProRule" id="PRU00812"/>
    </source>
</evidence>
<name>H3CND2_TETNG</name>
<keyword evidence="7 13" id="KW-0904">Protein phosphatase</keyword>
<evidence type="ECO:0000259" key="15">
    <source>
        <dbReference type="PROSITE" id="PS51479"/>
    </source>
</evidence>
<dbReference type="Gene3D" id="1.25.40.820">
    <property type="match status" value="1"/>
</dbReference>
<dbReference type="STRING" id="99883.ENSTNIP00000009763"/>
<reference evidence="16" key="3">
    <citation type="submission" date="2025-09" db="UniProtKB">
        <authorList>
            <consortium name="Ensembl"/>
        </authorList>
    </citation>
    <scope>IDENTIFICATION</scope>
</reference>
<dbReference type="AlphaFoldDB" id="H3CND2"/>
<dbReference type="GO" id="GO:0043175">
    <property type="term" value="F:RNA polymerase core enzyme binding"/>
    <property type="evidence" value="ECO:0007669"/>
    <property type="project" value="UniProtKB-UniRule"/>
</dbReference>
<dbReference type="InterPro" id="IPR007308">
    <property type="entry name" value="Rtr1/RPAP2_dom"/>
</dbReference>
<accession>H3CND2</accession>
<dbReference type="GeneTree" id="ENSGT00390000017965"/>
<evidence type="ECO:0000256" key="5">
    <source>
        <dbReference type="ARBA" id="ARBA00022801"/>
    </source>
</evidence>
<keyword evidence="4 13" id="KW-0863">Zinc-finger</keyword>
<dbReference type="FunCoup" id="H3CND2">
    <property type="interactions" value="603"/>
</dbReference>
<evidence type="ECO:0000256" key="1">
    <source>
        <dbReference type="ARBA" id="ARBA00004123"/>
    </source>
</evidence>
<evidence type="ECO:0000256" key="11">
    <source>
        <dbReference type="ARBA" id="ARBA00048336"/>
    </source>
</evidence>
<dbReference type="PANTHER" id="PTHR14732">
    <property type="entry name" value="RNA POLYMERASE II SUBUNIT B1 CTD PHOSPHATASE RPAP2-RELATED"/>
    <property type="match status" value="1"/>
</dbReference>
<feature type="region of interest" description="Disordered" evidence="14">
    <location>
        <begin position="150"/>
        <end position="175"/>
    </location>
</feature>
<feature type="region of interest" description="Disordered" evidence="14">
    <location>
        <begin position="319"/>
        <end position="367"/>
    </location>
</feature>
<comment type="subunit">
    <text evidence="13">Associates with the RNA polymerase II complex.</text>
</comment>
<evidence type="ECO:0000256" key="13">
    <source>
        <dbReference type="RuleBase" id="RU367080"/>
    </source>
</evidence>
<feature type="compositionally biased region" description="Low complexity" evidence="14">
    <location>
        <begin position="232"/>
        <end position="247"/>
    </location>
</feature>
<proteinExistence type="inferred from homology"/>
<evidence type="ECO:0000256" key="8">
    <source>
        <dbReference type="ARBA" id="ARBA00023242"/>
    </source>
</evidence>
<protein>
    <recommendedName>
        <fullName evidence="13">RNA polymerase II subunit B1 CTD phosphatase RPAP2 homolog</fullName>
        <ecNumber evidence="13">3.1.3.16</ecNumber>
    </recommendedName>
</protein>
<dbReference type="HOGENOM" id="CLU_019258_1_0_1"/>
<dbReference type="InterPro" id="IPR039693">
    <property type="entry name" value="Rtr1/RPAP2"/>
</dbReference>
<comment type="subcellular location">
    <subcellularLocation>
        <location evidence="1 13">Nucleus</location>
    </subcellularLocation>
</comment>
<keyword evidence="8 13" id="KW-0539">Nucleus</keyword>
<comment type="catalytic activity">
    <reaction evidence="10 13">
        <text>O-phospho-L-seryl-[protein] + H2O = L-seryl-[protein] + phosphate</text>
        <dbReference type="Rhea" id="RHEA:20629"/>
        <dbReference type="Rhea" id="RHEA-COMP:9863"/>
        <dbReference type="Rhea" id="RHEA-COMP:11604"/>
        <dbReference type="ChEBI" id="CHEBI:15377"/>
        <dbReference type="ChEBI" id="CHEBI:29999"/>
        <dbReference type="ChEBI" id="CHEBI:43474"/>
        <dbReference type="ChEBI" id="CHEBI:83421"/>
        <dbReference type="EC" id="3.1.3.16"/>
    </reaction>
</comment>
<sequence>RRELMKERLQEKSELEKKALRVVESLLEDSVDEEFLIDAANLMTSAHYKDAIEERSIIKLCGYPVCSNRLGNVPNQKYKISTNSNKVYDLTERKCFCSNFCYRASKHFELQLSSTPLWMRKNESPSEIILMKKGDVGSLGEEVILLEKRLQEKDVEDPQPEQPHSSETFSAEDDLNHSDRAQEQEFISRVFSQPQGPRVHWDSLPKHAKAAGSSEEPSVEEATSVLSVCSLSEGPASPSGPTTSPPSKENRGHPSTGDLPGFRITQVGVSKRGAAGLQGLLKKQPGASPECPRQNLLMCLRGTLKDWCTESTLDFLYGAEHPPGSPSFPDAGEEKEEELDEDDLEDEGAEGIDAAGPRKAPSPVPDFETLRKNTQELELRVREFYKGTWILPDGQETPGEKVTAQDQTAKDPALPLVDSRAQHIIQKRITVEKLTSCLSKLVGPLQLTMNDITTDLNNLVRTFKFTSTNIIHKPPEWTIIAMVLLHVLSEVSPLVQGALKVPASSECLNAPLEELGLHQQDLLDLVRVFKRPR</sequence>
<feature type="region of interest" description="Disordered" evidence="14">
    <location>
        <begin position="191"/>
        <end position="263"/>
    </location>
</feature>
<reference evidence="17" key="1">
    <citation type="journal article" date="2004" name="Nature">
        <title>Genome duplication in the teleost fish Tetraodon nigroviridis reveals the early vertebrate proto-karyotype.</title>
        <authorList>
            <person name="Jaillon O."/>
            <person name="Aury J.-M."/>
            <person name="Brunet F."/>
            <person name="Petit J.-L."/>
            <person name="Stange-Thomann N."/>
            <person name="Mauceli E."/>
            <person name="Bouneau L."/>
            <person name="Fischer C."/>
            <person name="Ozouf-Costaz C."/>
            <person name="Bernot A."/>
            <person name="Nicaud S."/>
            <person name="Jaffe D."/>
            <person name="Fisher S."/>
            <person name="Lutfalla G."/>
            <person name="Dossat C."/>
            <person name="Segurens B."/>
            <person name="Dasilva C."/>
            <person name="Salanoubat M."/>
            <person name="Levy M."/>
            <person name="Boudet N."/>
            <person name="Castellano S."/>
            <person name="Anthouard V."/>
            <person name="Jubin C."/>
            <person name="Castelli V."/>
            <person name="Katinka M."/>
            <person name="Vacherie B."/>
            <person name="Biemont C."/>
            <person name="Skalli Z."/>
            <person name="Cattolico L."/>
            <person name="Poulain J."/>
            <person name="De Berardinis V."/>
            <person name="Cruaud C."/>
            <person name="Duprat S."/>
            <person name="Brottier P."/>
            <person name="Coutanceau J.-P."/>
            <person name="Gouzy J."/>
            <person name="Parra G."/>
            <person name="Lardier G."/>
            <person name="Chapple C."/>
            <person name="McKernan K.J."/>
            <person name="McEwan P."/>
            <person name="Bosak S."/>
            <person name="Kellis M."/>
            <person name="Volff J.-N."/>
            <person name="Guigo R."/>
            <person name="Zody M.C."/>
            <person name="Mesirov J."/>
            <person name="Lindblad-Toh K."/>
            <person name="Birren B."/>
            <person name="Nusbaum C."/>
            <person name="Kahn D."/>
            <person name="Robinson-Rechavi M."/>
            <person name="Laudet V."/>
            <person name="Schachter V."/>
            <person name="Quetier F."/>
            <person name="Saurin W."/>
            <person name="Scarpelli C."/>
            <person name="Wincker P."/>
            <person name="Lander E.S."/>
            <person name="Weissenbach J."/>
            <person name="Roest Crollius H."/>
        </authorList>
    </citation>
    <scope>NUCLEOTIDE SEQUENCE [LARGE SCALE GENOMIC DNA]</scope>
</reference>
<keyword evidence="17" id="KW-1185">Reference proteome</keyword>
<keyword evidence="6 13" id="KW-0862">Zinc</keyword>
<evidence type="ECO:0000256" key="2">
    <source>
        <dbReference type="ARBA" id="ARBA00005676"/>
    </source>
</evidence>
<comment type="catalytic activity">
    <reaction evidence="11 13">
        <text>O-phospho-L-threonyl-[protein] + H2O = L-threonyl-[protein] + phosphate</text>
        <dbReference type="Rhea" id="RHEA:47004"/>
        <dbReference type="Rhea" id="RHEA-COMP:11060"/>
        <dbReference type="Rhea" id="RHEA-COMP:11605"/>
        <dbReference type="ChEBI" id="CHEBI:15377"/>
        <dbReference type="ChEBI" id="CHEBI:30013"/>
        <dbReference type="ChEBI" id="CHEBI:43474"/>
        <dbReference type="ChEBI" id="CHEBI:61977"/>
        <dbReference type="EC" id="3.1.3.16"/>
    </reaction>
</comment>